<gene>
    <name evidence="1" type="ORF">CS063_05955</name>
</gene>
<name>A0AC61DEK1_9FIRM</name>
<dbReference type="Proteomes" id="UP000224460">
    <property type="component" value="Unassembled WGS sequence"/>
</dbReference>
<evidence type="ECO:0000313" key="2">
    <source>
        <dbReference type="Proteomes" id="UP000224460"/>
    </source>
</evidence>
<keyword evidence="2" id="KW-1185">Reference proteome</keyword>
<protein>
    <submittedName>
        <fullName evidence="1">Amino acid ABC transporter permease</fullName>
    </submittedName>
</protein>
<organism evidence="1 2">
    <name type="scientific">Sporanaerobium hydrogeniformans</name>
    <dbReference type="NCBI Taxonomy" id="3072179"/>
    <lineage>
        <taxon>Bacteria</taxon>
        <taxon>Bacillati</taxon>
        <taxon>Bacillota</taxon>
        <taxon>Clostridia</taxon>
        <taxon>Lachnospirales</taxon>
        <taxon>Lachnospiraceae</taxon>
        <taxon>Sporanaerobium</taxon>
    </lineage>
</organism>
<sequence>MQEMLAAFLGEQTVAFFRAFMEQKFYNLLIQGMLWTLGLTAIATLIGILIGIVVAIIQICQFPKRPGVLGFILKWVEKILKFIAKLYVDVIRGTPVVVQIIFMWSVMFGQSSIPRIVVGGIAFGVNSGAYMSEIIRAGIMGIDKGQMEAGRSLGLKYIDTMRYIIMPQAFRQMLPTIVSEFVVLIKETAIVSFIGGLDLMKAGNIIISRTMNASLPLIIVALCYLLMTGIFTKIMRSVEKKLNSSR</sequence>
<reference evidence="1" key="1">
    <citation type="submission" date="2017-10" db="EMBL/GenBank/DDBJ databases">
        <title>Genome sequence of cellulolytic Lachnospiraceae bacterium XHS1971 isolated from hotspring sediment.</title>
        <authorList>
            <person name="Vasudevan G."/>
            <person name="Joshi A.J."/>
            <person name="Hivarkar S."/>
            <person name="Lanjekar V.B."/>
            <person name="Dhakephalkar P.K."/>
            <person name="Dagar S."/>
        </authorList>
    </citation>
    <scope>NUCLEOTIDE SEQUENCE</scope>
    <source>
        <strain evidence="1">XHS1971</strain>
    </source>
</reference>
<accession>A0AC61DEK1</accession>
<proteinExistence type="predicted"/>
<comment type="caution">
    <text evidence="1">The sequence shown here is derived from an EMBL/GenBank/DDBJ whole genome shotgun (WGS) entry which is preliminary data.</text>
</comment>
<dbReference type="EMBL" id="PEDL01000004">
    <property type="protein sequence ID" value="PHV71233.1"/>
    <property type="molecule type" value="Genomic_DNA"/>
</dbReference>
<evidence type="ECO:0000313" key="1">
    <source>
        <dbReference type="EMBL" id="PHV71233.1"/>
    </source>
</evidence>